<feature type="transmembrane region" description="Helical" evidence="6">
    <location>
        <begin position="415"/>
        <end position="439"/>
    </location>
</feature>
<evidence type="ECO:0000256" key="5">
    <source>
        <dbReference type="ARBA" id="ARBA00023136"/>
    </source>
</evidence>
<feature type="domain" description="MacB-like periplasmic core" evidence="8">
    <location>
        <begin position="428"/>
        <end position="624"/>
    </location>
</feature>
<accession>A0A3N0ERZ9</accession>
<dbReference type="PROSITE" id="PS51257">
    <property type="entry name" value="PROKAR_LIPOPROTEIN"/>
    <property type="match status" value="1"/>
</dbReference>
<feature type="transmembrane region" description="Helical" evidence="6">
    <location>
        <begin position="276"/>
        <end position="297"/>
    </location>
</feature>
<feature type="domain" description="MacB-like periplasmic core" evidence="8">
    <location>
        <begin position="20"/>
        <end position="235"/>
    </location>
</feature>
<dbReference type="PANTHER" id="PTHR30572:SF18">
    <property type="entry name" value="ABC-TYPE MACROLIDE FAMILY EXPORT SYSTEM PERMEASE COMPONENT 2"/>
    <property type="match status" value="1"/>
</dbReference>
<keyword evidence="10" id="KW-1185">Reference proteome</keyword>
<dbReference type="Pfam" id="PF12704">
    <property type="entry name" value="MacB_PCD"/>
    <property type="match status" value="2"/>
</dbReference>
<evidence type="ECO:0000256" key="3">
    <source>
        <dbReference type="ARBA" id="ARBA00022692"/>
    </source>
</evidence>
<evidence type="ECO:0000313" key="9">
    <source>
        <dbReference type="EMBL" id="RNL90633.1"/>
    </source>
</evidence>
<feature type="transmembrane region" description="Helical" evidence="6">
    <location>
        <begin position="370"/>
        <end position="394"/>
    </location>
</feature>
<evidence type="ECO:0000256" key="2">
    <source>
        <dbReference type="ARBA" id="ARBA00022475"/>
    </source>
</evidence>
<organism evidence="9 10">
    <name type="scientific">Sinomicrobium pectinilyticum</name>
    <dbReference type="NCBI Taxonomy" id="1084421"/>
    <lineage>
        <taxon>Bacteria</taxon>
        <taxon>Pseudomonadati</taxon>
        <taxon>Bacteroidota</taxon>
        <taxon>Flavobacteriia</taxon>
        <taxon>Flavobacteriales</taxon>
        <taxon>Flavobacteriaceae</taxon>
        <taxon>Sinomicrobium</taxon>
    </lineage>
</organism>
<feature type="transmembrane region" description="Helical" evidence="6">
    <location>
        <begin position="716"/>
        <end position="736"/>
    </location>
</feature>
<dbReference type="Proteomes" id="UP000267469">
    <property type="component" value="Unassembled WGS sequence"/>
</dbReference>
<keyword evidence="5 6" id="KW-0472">Membrane</keyword>
<protein>
    <submittedName>
        <fullName evidence="9">ABC transporter permease</fullName>
    </submittedName>
</protein>
<dbReference type="InterPro" id="IPR025857">
    <property type="entry name" value="MacB_PCD"/>
</dbReference>
<evidence type="ECO:0000313" key="10">
    <source>
        <dbReference type="Proteomes" id="UP000267469"/>
    </source>
</evidence>
<dbReference type="InterPro" id="IPR003838">
    <property type="entry name" value="ABC3_permease_C"/>
</dbReference>
<dbReference type="GO" id="GO:0005886">
    <property type="term" value="C:plasma membrane"/>
    <property type="evidence" value="ECO:0007669"/>
    <property type="project" value="UniProtKB-SubCell"/>
</dbReference>
<evidence type="ECO:0000256" key="1">
    <source>
        <dbReference type="ARBA" id="ARBA00004651"/>
    </source>
</evidence>
<evidence type="ECO:0000259" key="8">
    <source>
        <dbReference type="Pfam" id="PF12704"/>
    </source>
</evidence>
<keyword evidence="2" id="KW-1003">Cell membrane</keyword>
<gene>
    <name evidence="9" type="ORF">ED312_05505</name>
</gene>
<proteinExistence type="predicted"/>
<feature type="domain" description="ABC3 transporter permease C-terminal" evidence="7">
    <location>
        <begin position="667"/>
        <end position="779"/>
    </location>
</feature>
<comment type="subcellular location">
    <subcellularLocation>
        <location evidence="1">Cell membrane</location>
        <topology evidence="1">Multi-pass membrane protein</topology>
    </subcellularLocation>
</comment>
<dbReference type="PANTHER" id="PTHR30572">
    <property type="entry name" value="MEMBRANE COMPONENT OF TRANSPORTER-RELATED"/>
    <property type="match status" value="1"/>
</dbReference>
<dbReference type="AlphaFoldDB" id="A0A3N0ERZ9"/>
<sequence>MIKNYFKIAWRNLWGNKTYSFLNIFGLAIGIACAGLIFLWVEDEVNFDSIYPNKDRIYYIPTNQKYDGVWRTFNSTPGPLAPALKEEIPGIKRVSRVVPREHLFSLGDNSIYEKGIYADPDFTDIFSLQFLQGNAASAFKDINSILISRKMVKQFFGNDTNVIGKTLKLDNTREYVITGVIKDQPQNVTLNYEWIAAYEPFAKYKDWMHQWGSNSMDTYVELSEDADVEVINKKLNGFIQEKIGYDNQTSAFLFAMKDWRLRGRFENGKQTGGRIIYVRLFTGIAWIILLIACINFMNLATARSEKRANEVGVRKVLGAEKKKLVIQFITEAMVMAFLAVVISVLLMQLALPQFNLMVEKQLVMDLGKPLHLLVLLLITLFCGIFSGCYPALYLSSFKPAAVLKEIRSAKGSAVFIRKGLVVAQFTVSIVLIISTIIVYQQVQHVKNRKLGYNKDHLITMKVRGDMEKKFNSIKQDMLNTGMVENVALNSYETLSIGNNGSGATWKGMDESGSDILISYRYISPEFISTAGMEIIEGRDFRLNHPGDSTRILITQSLAKLMGAETAVGKDIRLFEKDFEVLGVVRDFVYGDMYGNSDPVIFFLNEPDYAFYMYIRMSVNANIQETLSSLQAIMKKHNPAYPFEYSFVDDDFNARFTSEMLIGKLSRVFAFLAILISCLGLFGLAAYTAEQRQKEIGIRKVLGANVKRIVQLLSTDFLKLVFIAIGIAIPIAWWIIQHWLTGYAYRIEISWWVFAIAGMAAIGIALCTVSFQAVKAAMANPVKSLKTE</sequence>
<feature type="transmembrane region" description="Helical" evidence="6">
    <location>
        <begin position="748"/>
        <end position="773"/>
    </location>
</feature>
<reference evidence="9 10" key="1">
    <citation type="submission" date="2018-10" db="EMBL/GenBank/DDBJ databases">
        <title>Sinomicrobium pectinilyticum sp. nov., a pectinase-producing bacterium isolated from alkaline and saline soil, and emended description of the genus Sinomicrobium.</title>
        <authorList>
            <person name="Cheng B."/>
            <person name="Li C."/>
            <person name="Lai Q."/>
            <person name="Du M."/>
            <person name="Shao Z."/>
            <person name="Xu P."/>
            <person name="Yang C."/>
        </authorList>
    </citation>
    <scope>NUCLEOTIDE SEQUENCE [LARGE SCALE GENOMIC DNA]</scope>
    <source>
        <strain evidence="9 10">5DNS001</strain>
    </source>
</reference>
<dbReference type="OrthoDB" id="8740261at2"/>
<feature type="domain" description="ABC3 transporter permease C-terminal" evidence="7">
    <location>
        <begin position="284"/>
        <end position="398"/>
    </location>
</feature>
<evidence type="ECO:0000256" key="4">
    <source>
        <dbReference type="ARBA" id="ARBA00022989"/>
    </source>
</evidence>
<comment type="caution">
    <text evidence="9">The sequence shown here is derived from an EMBL/GenBank/DDBJ whole genome shotgun (WGS) entry which is preliminary data.</text>
</comment>
<feature type="transmembrane region" description="Helical" evidence="6">
    <location>
        <begin position="21"/>
        <end position="41"/>
    </location>
</feature>
<name>A0A3N0ERZ9_SINP1</name>
<dbReference type="EMBL" id="RJTM01000029">
    <property type="protein sequence ID" value="RNL90633.1"/>
    <property type="molecule type" value="Genomic_DNA"/>
</dbReference>
<dbReference type="Pfam" id="PF02687">
    <property type="entry name" value="FtsX"/>
    <property type="match status" value="2"/>
</dbReference>
<dbReference type="GO" id="GO:0022857">
    <property type="term" value="F:transmembrane transporter activity"/>
    <property type="evidence" value="ECO:0007669"/>
    <property type="project" value="TreeGrafter"/>
</dbReference>
<evidence type="ECO:0000256" key="6">
    <source>
        <dbReference type="SAM" id="Phobius"/>
    </source>
</evidence>
<dbReference type="InterPro" id="IPR050250">
    <property type="entry name" value="Macrolide_Exporter_MacB"/>
</dbReference>
<evidence type="ECO:0000259" key="7">
    <source>
        <dbReference type="Pfam" id="PF02687"/>
    </source>
</evidence>
<keyword evidence="3 6" id="KW-0812">Transmembrane</keyword>
<feature type="transmembrane region" description="Helical" evidence="6">
    <location>
        <begin position="324"/>
        <end position="350"/>
    </location>
</feature>
<keyword evidence="4 6" id="KW-1133">Transmembrane helix</keyword>
<feature type="transmembrane region" description="Helical" evidence="6">
    <location>
        <begin position="667"/>
        <end position="688"/>
    </location>
</feature>
<dbReference type="RefSeq" id="WP_123215011.1">
    <property type="nucleotide sequence ID" value="NZ_RJTM01000029.1"/>
</dbReference>